<feature type="compositionally biased region" description="Polar residues" evidence="1">
    <location>
        <begin position="70"/>
        <end position="81"/>
    </location>
</feature>
<sequence length="81" mass="8909">NVIRSSGEFALPGNMPNDKLSTAPSSCKQQKKSDHHSSPKSNSNQMFRSNIPDNQQHIQNFTSHAVLMGNTGQQRGSPMQD</sequence>
<gene>
    <name evidence="2" type="primary">ORF14337</name>
</gene>
<evidence type="ECO:0000313" key="2">
    <source>
        <dbReference type="EMBL" id="CEK51766.1"/>
    </source>
</evidence>
<accession>A0A0B6Y7E3</accession>
<dbReference type="AlphaFoldDB" id="A0A0B6Y7E3"/>
<feature type="compositionally biased region" description="Polar residues" evidence="1">
    <location>
        <begin position="39"/>
        <end position="63"/>
    </location>
</feature>
<feature type="compositionally biased region" description="Polar residues" evidence="1">
    <location>
        <begin position="19"/>
        <end position="28"/>
    </location>
</feature>
<reference evidence="2" key="1">
    <citation type="submission" date="2014-12" db="EMBL/GenBank/DDBJ databases">
        <title>Insight into the proteome of Arion vulgaris.</title>
        <authorList>
            <person name="Aradska J."/>
            <person name="Bulat T."/>
            <person name="Smidak R."/>
            <person name="Sarate P."/>
            <person name="Gangsoo J."/>
            <person name="Sialana F."/>
            <person name="Bilban M."/>
            <person name="Lubec G."/>
        </authorList>
    </citation>
    <scope>NUCLEOTIDE SEQUENCE</scope>
    <source>
        <tissue evidence="2">Skin</tissue>
    </source>
</reference>
<name>A0A0B6Y7E3_9EUPU</name>
<feature type="region of interest" description="Disordered" evidence="1">
    <location>
        <begin position="1"/>
        <end position="81"/>
    </location>
</feature>
<protein>
    <submittedName>
        <fullName evidence="2">Uncharacterized protein</fullName>
    </submittedName>
</protein>
<organism evidence="2">
    <name type="scientific">Arion vulgaris</name>
    <dbReference type="NCBI Taxonomy" id="1028688"/>
    <lineage>
        <taxon>Eukaryota</taxon>
        <taxon>Metazoa</taxon>
        <taxon>Spiralia</taxon>
        <taxon>Lophotrochozoa</taxon>
        <taxon>Mollusca</taxon>
        <taxon>Gastropoda</taxon>
        <taxon>Heterobranchia</taxon>
        <taxon>Euthyneura</taxon>
        <taxon>Panpulmonata</taxon>
        <taxon>Eupulmonata</taxon>
        <taxon>Stylommatophora</taxon>
        <taxon>Helicina</taxon>
        <taxon>Arionoidea</taxon>
        <taxon>Arionidae</taxon>
        <taxon>Arion</taxon>
    </lineage>
</organism>
<feature type="non-terminal residue" evidence="2">
    <location>
        <position position="81"/>
    </location>
</feature>
<feature type="non-terminal residue" evidence="2">
    <location>
        <position position="1"/>
    </location>
</feature>
<proteinExistence type="predicted"/>
<evidence type="ECO:0000256" key="1">
    <source>
        <dbReference type="SAM" id="MobiDB-lite"/>
    </source>
</evidence>
<dbReference type="EMBL" id="HACG01004901">
    <property type="protein sequence ID" value="CEK51766.1"/>
    <property type="molecule type" value="Transcribed_RNA"/>
</dbReference>